<sequence>MLSGQNGGELKQKLLVFSSSAQRWTAQQYILSLEVPSRVWGQEKWTSTPKGLCDCNPSIPSIFSPHAGPSGAYSPEAAGLGYMMDGQSQMLAAAGHRPPGDPAYHNEYHHYPAQYYGHL</sequence>
<accession>A0A6G0Z9V6</accession>
<organism evidence="1 2">
    <name type="scientific">Aphis craccivora</name>
    <name type="common">Cowpea aphid</name>
    <dbReference type="NCBI Taxonomy" id="307492"/>
    <lineage>
        <taxon>Eukaryota</taxon>
        <taxon>Metazoa</taxon>
        <taxon>Ecdysozoa</taxon>
        <taxon>Arthropoda</taxon>
        <taxon>Hexapoda</taxon>
        <taxon>Insecta</taxon>
        <taxon>Pterygota</taxon>
        <taxon>Neoptera</taxon>
        <taxon>Paraneoptera</taxon>
        <taxon>Hemiptera</taxon>
        <taxon>Sternorrhyncha</taxon>
        <taxon>Aphidomorpha</taxon>
        <taxon>Aphidoidea</taxon>
        <taxon>Aphididae</taxon>
        <taxon>Aphidini</taxon>
        <taxon>Aphis</taxon>
        <taxon>Aphis</taxon>
    </lineage>
</organism>
<dbReference type="OrthoDB" id="10056939at2759"/>
<reference evidence="1 2" key="1">
    <citation type="submission" date="2019-08" db="EMBL/GenBank/DDBJ databases">
        <title>Whole genome of Aphis craccivora.</title>
        <authorList>
            <person name="Voronova N.V."/>
            <person name="Shulinski R.S."/>
            <person name="Bandarenka Y.V."/>
            <person name="Zhorov D.G."/>
            <person name="Warner D."/>
        </authorList>
    </citation>
    <scope>NUCLEOTIDE SEQUENCE [LARGE SCALE GENOMIC DNA]</scope>
    <source>
        <strain evidence="1">180601</strain>
        <tissue evidence="1">Whole Body</tissue>
    </source>
</reference>
<gene>
    <name evidence="1" type="ORF">FWK35_00018546</name>
</gene>
<evidence type="ECO:0000313" key="2">
    <source>
        <dbReference type="Proteomes" id="UP000478052"/>
    </source>
</evidence>
<dbReference type="Proteomes" id="UP000478052">
    <property type="component" value="Unassembled WGS sequence"/>
</dbReference>
<dbReference type="AlphaFoldDB" id="A0A6G0Z9V6"/>
<keyword evidence="2" id="KW-1185">Reference proteome</keyword>
<protein>
    <submittedName>
        <fullName evidence="1">Uncharacterized protein</fullName>
    </submittedName>
</protein>
<dbReference type="EMBL" id="VUJU01000927">
    <property type="protein sequence ID" value="KAF0767626.1"/>
    <property type="molecule type" value="Genomic_DNA"/>
</dbReference>
<proteinExistence type="predicted"/>
<evidence type="ECO:0000313" key="1">
    <source>
        <dbReference type="EMBL" id="KAF0767626.1"/>
    </source>
</evidence>
<comment type="caution">
    <text evidence="1">The sequence shown here is derived from an EMBL/GenBank/DDBJ whole genome shotgun (WGS) entry which is preliminary data.</text>
</comment>
<name>A0A6G0Z9V6_APHCR</name>